<evidence type="ECO:0000313" key="3">
    <source>
        <dbReference type="Proteomes" id="UP000277108"/>
    </source>
</evidence>
<dbReference type="EMBL" id="RKRK01000002">
    <property type="protein sequence ID" value="RPF57783.1"/>
    <property type="molecule type" value="Genomic_DNA"/>
</dbReference>
<accession>A0A3N5BJH8</accession>
<feature type="region of interest" description="Disordered" evidence="1">
    <location>
        <begin position="133"/>
        <end position="175"/>
    </location>
</feature>
<evidence type="ECO:0000313" key="2">
    <source>
        <dbReference type="EMBL" id="RPF57783.1"/>
    </source>
</evidence>
<evidence type="ECO:0000256" key="1">
    <source>
        <dbReference type="SAM" id="MobiDB-lite"/>
    </source>
</evidence>
<dbReference type="Proteomes" id="UP000277108">
    <property type="component" value="Unassembled WGS sequence"/>
</dbReference>
<organism evidence="2 3">
    <name type="scientific">Abyssicoccus albus</name>
    <dbReference type="NCBI Taxonomy" id="1817405"/>
    <lineage>
        <taxon>Bacteria</taxon>
        <taxon>Bacillati</taxon>
        <taxon>Bacillota</taxon>
        <taxon>Bacilli</taxon>
        <taxon>Bacillales</taxon>
        <taxon>Abyssicoccaceae</taxon>
    </lineage>
</organism>
<dbReference type="OrthoDB" id="9790372at2"/>
<dbReference type="InterPro" id="IPR003772">
    <property type="entry name" value="YceD"/>
</dbReference>
<feature type="compositionally biased region" description="Basic and acidic residues" evidence="1">
    <location>
        <begin position="158"/>
        <end position="175"/>
    </location>
</feature>
<gene>
    <name evidence="2" type="ORF">EDD62_0418</name>
</gene>
<reference evidence="2 3" key="1">
    <citation type="submission" date="2018-11" db="EMBL/GenBank/DDBJ databases">
        <title>Genomic Encyclopedia of Type Strains, Phase IV (KMG-IV): sequencing the most valuable type-strain genomes for metagenomic binning, comparative biology and taxonomic classification.</title>
        <authorList>
            <person name="Goeker M."/>
        </authorList>
    </citation>
    <scope>NUCLEOTIDE SEQUENCE [LARGE SCALE GENOMIC DNA]</scope>
    <source>
        <strain evidence="2 3">DSM 29158</strain>
    </source>
</reference>
<evidence type="ECO:0008006" key="4">
    <source>
        <dbReference type="Google" id="ProtNLM"/>
    </source>
</evidence>
<keyword evidence="3" id="KW-1185">Reference proteome</keyword>
<dbReference type="Pfam" id="PF02620">
    <property type="entry name" value="YceD"/>
    <property type="match status" value="1"/>
</dbReference>
<protein>
    <recommendedName>
        <fullName evidence="4">DUF177 domain-containing protein</fullName>
    </recommendedName>
</protein>
<name>A0A3N5BJH8_9BACL</name>
<dbReference type="RefSeq" id="WP_123807345.1">
    <property type="nucleotide sequence ID" value="NZ_RKRK01000002.1"/>
</dbReference>
<dbReference type="AlphaFoldDB" id="A0A3N5BJH8"/>
<comment type="caution">
    <text evidence="2">The sequence shown here is derived from an EMBL/GenBank/DDBJ whole genome shotgun (WGS) entry which is preliminary data.</text>
</comment>
<proteinExistence type="predicted"/>
<sequence length="175" mass="20349">MKWSLTQLAKYRGSKFDFDVEPDMSSLIERTDIRRFESLTVSGHIEVKQEQYIAQLQINGMFVLPCKRSLEDVLYPVDIKTTEYFVLSEDMILDEEHYHLIEGNVLNLEPITEELLLVEKPMAIAKEDAEPLQDGRGYDVMSEEALVQSKQEETEDSIDPRLSKLEELFDRDKSE</sequence>